<comment type="caution">
    <text evidence="11">The sequence shown here is derived from an EMBL/GenBank/DDBJ whole genome shotgun (WGS) entry which is preliminary data.</text>
</comment>
<keyword evidence="12" id="KW-1185">Reference proteome</keyword>
<dbReference type="GO" id="GO:0015031">
    <property type="term" value="P:protein transport"/>
    <property type="evidence" value="ECO:0007669"/>
    <property type="project" value="UniProtKB-KW"/>
</dbReference>
<gene>
    <name evidence="11" type="ORF">WICPIJ_005413</name>
</gene>
<feature type="domain" description="COG4 transport protein middle alpha-helical bundle" evidence="10">
    <location>
        <begin position="173"/>
        <end position="536"/>
    </location>
</feature>
<dbReference type="InterPro" id="IPR048682">
    <property type="entry name" value="COG4"/>
</dbReference>
<keyword evidence="6" id="KW-0333">Golgi apparatus</keyword>
<evidence type="ECO:0000256" key="8">
    <source>
        <dbReference type="ARBA" id="ARBA00031340"/>
    </source>
</evidence>
<reference evidence="11" key="1">
    <citation type="journal article" date="2021" name="Open Biol.">
        <title>Shared evolutionary footprints suggest mitochondrial oxidative damage underlies multiple complex I losses in fungi.</title>
        <authorList>
            <person name="Schikora-Tamarit M.A."/>
            <person name="Marcet-Houben M."/>
            <person name="Nosek J."/>
            <person name="Gabaldon T."/>
        </authorList>
    </citation>
    <scope>NUCLEOTIDE SEQUENCE</scope>
    <source>
        <strain evidence="11">CBS2887</strain>
    </source>
</reference>
<dbReference type="AlphaFoldDB" id="A0A9P8TME0"/>
<reference evidence="11" key="2">
    <citation type="submission" date="2021-01" db="EMBL/GenBank/DDBJ databases">
        <authorList>
            <person name="Schikora-Tamarit M.A."/>
        </authorList>
    </citation>
    <scope>NUCLEOTIDE SEQUENCE</scope>
    <source>
        <strain evidence="11">CBS2887</strain>
    </source>
</reference>
<dbReference type="Pfam" id="PF20663">
    <property type="entry name" value="COG4_N"/>
    <property type="match status" value="1"/>
</dbReference>
<dbReference type="InterPro" id="IPR048684">
    <property type="entry name" value="COG4_C"/>
</dbReference>
<protein>
    <recommendedName>
        <fullName evidence="3">Conserved oligomeric Golgi complex subunit 4</fullName>
    </recommendedName>
    <alternativeName>
        <fullName evidence="8">Component of oligomeric Golgi complex 4</fullName>
    </alternativeName>
</protein>
<dbReference type="InterPro" id="IPR013167">
    <property type="entry name" value="COG4_M"/>
</dbReference>
<dbReference type="SMART" id="SM00762">
    <property type="entry name" value="Cog4"/>
    <property type="match status" value="1"/>
</dbReference>
<dbReference type="Pfam" id="PF08318">
    <property type="entry name" value="COG4_m"/>
    <property type="match status" value="1"/>
</dbReference>
<evidence type="ECO:0000259" key="10">
    <source>
        <dbReference type="SMART" id="SM00762"/>
    </source>
</evidence>
<dbReference type="EMBL" id="JAEUBG010003034">
    <property type="protein sequence ID" value="KAH3683631.1"/>
    <property type="molecule type" value="Genomic_DNA"/>
</dbReference>
<dbReference type="GO" id="GO:0000139">
    <property type="term" value="C:Golgi membrane"/>
    <property type="evidence" value="ECO:0007669"/>
    <property type="project" value="UniProtKB-SubCell"/>
</dbReference>
<keyword evidence="4" id="KW-0813">Transport</keyword>
<dbReference type="Gene3D" id="1.20.58.1970">
    <property type="match status" value="1"/>
</dbReference>
<evidence type="ECO:0000256" key="4">
    <source>
        <dbReference type="ARBA" id="ARBA00022448"/>
    </source>
</evidence>
<organism evidence="11 12">
    <name type="scientific">Wickerhamomyces pijperi</name>
    <name type="common">Yeast</name>
    <name type="synonym">Pichia pijperi</name>
    <dbReference type="NCBI Taxonomy" id="599730"/>
    <lineage>
        <taxon>Eukaryota</taxon>
        <taxon>Fungi</taxon>
        <taxon>Dikarya</taxon>
        <taxon>Ascomycota</taxon>
        <taxon>Saccharomycotina</taxon>
        <taxon>Saccharomycetes</taxon>
        <taxon>Phaffomycetales</taxon>
        <taxon>Wickerhamomycetaceae</taxon>
        <taxon>Wickerhamomyces</taxon>
    </lineage>
</organism>
<feature type="compositionally biased region" description="Low complexity" evidence="9">
    <location>
        <begin position="346"/>
        <end position="356"/>
    </location>
</feature>
<evidence type="ECO:0000256" key="5">
    <source>
        <dbReference type="ARBA" id="ARBA00022927"/>
    </source>
</evidence>
<evidence type="ECO:0000256" key="9">
    <source>
        <dbReference type="SAM" id="MobiDB-lite"/>
    </source>
</evidence>
<evidence type="ECO:0000256" key="3">
    <source>
        <dbReference type="ARBA" id="ARBA00020975"/>
    </source>
</evidence>
<evidence type="ECO:0000313" key="12">
    <source>
        <dbReference type="Proteomes" id="UP000774326"/>
    </source>
</evidence>
<evidence type="ECO:0000256" key="7">
    <source>
        <dbReference type="ARBA" id="ARBA00023136"/>
    </source>
</evidence>
<proteinExistence type="inferred from homology"/>
<comment type="subcellular location">
    <subcellularLocation>
        <location evidence="1">Golgi apparatus membrane</location>
        <topology evidence="1">Peripheral membrane protein</topology>
    </subcellularLocation>
</comment>
<evidence type="ECO:0000256" key="6">
    <source>
        <dbReference type="ARBA" id="ARBA00023034"/>
    </source>
</evidence>
<dbReference type="PANTHER" id="PTHR24016">
    <property type="entry name" value="CONSERVED OLIGOMERIC GOLGI COMPLEX SUBUNIT 4"/>
    <property type="match status" value="1"/>
</dbReference>
<keyword evidence="5" id="KW-0653">Protein transport</keyword>
<accession>A0A9P8TME0</accession>
<dbReference type="Proteomes" id="UP000774326">
    <property type="component" value="Unassembled WGS sequence"/>
</dbReference>
<dbReference type="OrthoDB" id="47059at2759"/>
<evidence type="ECO:0000256" key="2">
    <source>
        <dbReference type="ARBA" id="ARBA00009215"/>
    </source>
</evidence>
<dbReference type="PANTHER" id="PTHR24016:SF0">
    <property type="entry name" value="CONSERVED OLIGOMERIC GOLGI COMPLEX SUBUNIT 4"/>
    <property type="match status" value="1"/>
</dbReference>
<evidence type="ECO:0000313" key="11">
    <source>
        <dbReference type="EMBL" id="KAH3683631.1"/>
    </source>
</evidence>
<dbReference type="InterPro" id="IPR048680">
    <property type="entry name" value="COG4_N"/>
</dbReference>
<sequence length="859" mass="97170">MTQDFDKNSSSARYSKLLHRLTTPDQLNKFIHSINTTSSQLAQELDQYIDTSSHVVESRKLELARTELSTSLNVSSDLVSLLSQAGDHAVEITAKVRILDIERERVKETLRYVIEVRELKALILSTYQAIDVRDFAKAAENLQKIGELRTINGQFINVVVPSTDVPEIPEVIVAKWVAQLTELFTKEFVKASESRDVENLTFFFRLFPLIGKASIGLDCYSKFICDIISSQSRLIISNQQSQTQQEKMGFFPLALTRLLEIISKMINQHSIIIAKYYGTQYMNDIIEKVSKETDSQAGLICDMFYETRCLDRVVQEVDSYRFQPITNQIIATNKQNSGNTPGGSNQGSQPNSSRPSMDTHQRPAGNANEDGDLSQINDLILELSNFCKYWGMYCKFIAVKWKEYQPQPQTQSQPQTQELKLPAPILNSKFSLKLQTKILPTFEHLIHFFIKKSFNQSFQLEEFPDLNPYLLAKRRVDTPPDSPPVSSIAEDLTLILTSVFKLSIETAQPMTLVKIVSVIKRSIKEDFLLIIVKRMKELYPRQGTNLTAINVSNLMANSTHSLGSHSGAVSGIIGGGGTGGGGGNLSRQSAMNSLFQRGASALTELTKTDDEEKLHYFTIYLNSLSLSLNYLQNLISLNSQLITVNFSFGSDSTKLNNLLTNSFKESMSEEFEMIINEHVTVLFNQCLKSKLQSLVNDLFSGSAQEDSKPFLISNSTAADSSHNSKDNLAQFLKQWTQIITPFTQVLHLQTYNVLLDLIITHIATLIERKIWTSLDQNINELGSIKLEREMSLLISELTKGKYYHLRERFVRVTQIIMIIGMDFDDGQTVDDQQEEIDAAFEWRLSPMERRKAKALRVDR</sequence>
<dbReference type="Pfam" id="PF20662">
    <property type="entry name" value="COG4_C"/>
    <property type="match status" value="1"/>
</dbReference>
<feature type="region of interest" description="Disordered" evidence="9">
    <location>
        <begin position="331"/>
        <end position="371"/>
    </location>
</feature>
<comment type="similarity">
    <text evidence="2">Belongs to the COG4 family.</text>
</comment>
<keyword evidence="7" id="KW-0472">Membrane</keyword>
<name>A0A9P8TME0_WICPI</name>
<evidence type="ECO:0000256" key="1">
    <source>
        <dbReference type="ARBA" id="ARBA00004395"/>
    </source>
</evidence>